<feature type="compositionally biased region" description="Basic and acidic residues" evidence="1">
    <location>
        <begin position="123"/>
        <end position="132"/>
    </location>
</feature>
<evidence type="ECO:0000313" key="2">
    <source>
        <dbReference type="EMBL" id="GAA3012005.1"/>
    </source>
</evidence>
<keyword evidence="3" id="KW-1185">Reference proteome</keyword>
<feature type="compositionally biased region" description="Polar residues" evidence="1">
    <location>
        <begin position="141"/>
        <end position="156"/>
    </location>
</feature>
<organism evidence="2 3">
    <name type="scientific">Streptosporangium longisporum</name>
    <dbReference type="NCBI Taxonomy" id="46187"/>
    <lineage>
        <taxon>Bacteria</taxon>
        <taxon>Bacillati</taxon>
        <taxon>Actinomycetota</taxon>
        <taxon>Actinomycetes</taxon>
        <taxon>Streptosporangiales</taxon>
        <taxon>Streptosporangiaceae</taxon>
        <taxon>Streptosporangium</taxon>
    </lineage>
</organism>
<feature type="region of interest" description="Disordered" evidence="1">
    <location>
        <begin position="123"/>
        <end position="233"/>
    </location>
</feature>
<protein>
    <submittedName>
        <fullName evidence="2">Uncharacterized protein</fullName>
    </submittedName>
</protein>
<dbReference type="EMBL" id="BAAAWD010000010">
    <property type="protein sequence ID" value="GAA3012005.1"/>
    <property type="molecule type" value="Genomic_DNA"/>
</dbReference>
<sequence>MVDALRVSLLVTTDLPPDTDLTEFGELLVDSVRTLQRGEVTYPALLRGGVFWLDRPLPPSDDDGLAVVATEELRFAALLGHLSAAHPPGSARETVADAGRAITAAVTARYGDLGSPPAVMAIRGEDVRERTPESAVRVGPGTSTVPVSAPQGQPVQETRPGSPVPHAQPALPVQPVPQEQPLSQVTTGPTARTSAASASASTEGRATQPAAHPVPSAAPREETPDARALSGRS</sequence>
<dbReference type="Proteomes" id="UP001499930">
    <property type="component" value="Unassembled WGS sequence"/>
</dbReference>
<dbReference type="RefSeq" id="WP_344896920.1">
    <property type="nucleotide sequence ID" value="NZ_BAAAWD010000010.1"/>
</dbReference>
<proteinExistence type="predicted"/>
<name>A0ABN3Y2I0_9ACTN</name>
<accession>A0ABN3Y2I0</accession>
<evidence type="ECO:0000256" key="1">
    <source>
        <dbReference type="SAM" id="MobiDB-lite"/>
    </source>
</evidence>
<gene>
    <name evidence="2" type="ORF">GCM10017559_38560</name>
</gene>
<reference evidence="2 3" key="1">
    <citation type="journal article" date="2019" name="Int. J. Syst. Evol. Microbiol.">
        <title>The Global Catalogue of Microorganisms (GCM) 10K type strain sequencing project: providing services to taxonomists for standard genome sequencing and annotation.</title>
        <authorList>
            <consortium name="The Broad Institute Genomics Platform"/>
            <consortium name="The Broad Institute Genome Sequencing Center for Infectious Disease"/>
            <person name="Wu L."/>
            <person name="Ma J."/>
        </authorList>
    </citation>
    <scope>NUCLEOTIDE SEQUENCE [LARGE SCALE GENOMIC DNA]</scope>
    <source>
        <strain evidence="2 3">JCM 3106</strain>
    </source>
</reference>
<feature type="compositionally biased region" description="Low complexity" evidence="1">
    <location>
        <begin position="164"/>
        <end position="207"/>
    </location>
</feature>
<evidence type="ECO:0000313" key="3">
    <source>
        <dbReference type="Proteomes" id="UP001499930"/>
    </source>
</evidence>
<comment type="caution">
    <text evidence="2">The sequence shown here is derived from an EMBL/GenBank/DDBJ whole genome shotgun (WGS) entry which is preliminary data.</text>
</comment>